<keyword evidence="3" id="KW-0449">Lipoprotein</keyword>
<name>A0A1M6A339_9FLAO</name>
<gene>
    <name evidence="3" type="ORF">SAMN04488508_10154</name>
</gene>
<proteinExistence type="predicted"/>
<feature type="signal peptide" evidence="2">
    <location>
        <begin position="1"/>
        <end position="30"/>
    </location>
</feature>
<dbReference type="PANTHER" id="PTHR35869">
    <property type="entry name" value="OUTER-MEMBRANE LIPOPROTEIN CARRIER PROTEIN"/>
    <property type="match status" value="1"/>
</dbReference>
<dbReference type="EMBL" id="FQYP01000001">
    <property type="protein sequence ID" value="SHI30892.1"/>
    <property type="molecule type" value="Genomic_DNA"/>
</dbReference>
<dbReference type="SUPFAM" id="SSF89392">
    <property type="entry name" value="Prokaryotic lipoproteins and lipoprotein localization factors"/>
    <property type="match status" value="1"/>
</dbReference>
<keyword evidence="4" id="KW-1185">Reference proteome</keyword>
<reference evidence="4" key="1">
    <citation type="submission" date="2016-11" db="EMBL/GenBank/DDBJ databases">
        <authorList>
            <person name="Varghese N."/>
            <person name="Submissions S."/>
        </authorList>
    </citation>
    <scope>NUCLEOTIDE SEQUENCE [LARGE SCALE GENOMIC DNA]</scope>
    <source>
        <strain evidence="4">DSM 22623</strain>
    </source>
</reference>
<organism evidence="3 4">
    <name type="scientific">Aquimarina spongiae</name>
    <dbReference type="NCBI Taxonomy" id="570521"/>
    <lineage>
        <taxon>Bacteria</taxon>
        <taxon>Pseudomonadati</taxon>
        <taxon>Bacteroidota</taxon>
        <taxon>Flavobacteriia</taxon>
        <taxon>Flavobacteriales</taxon>
        <taxon>Flavobacteriaceae</taxon>
        <taxon>Aquimarina</taxon>
    </lineage>
</organism>
<dbReference type="STRING" id="570521.SAMN04488508_10154"/>
<dbReference type="Pfam" id="PF03548">
    <property type="entry name" value="LolA"/>
    <property type="match status" value="1"/>
</dbReference>
<accession>A0A1M6A339</accession>
<feature type="chain" id="PRO_5012251841" evidence="2">
    <location>
        <begin position="31"/>
        <end position="222"/>
    </location>
</feature>
<sequence length="222" mass="25460">MIHTKTKKLNRMIKKVVFAVLFMGAAAMQAQDAKGLLDEVSQKVKSYSNIVIGFKYAINNPAENVSQETRGDVTLKGNKYLLNLMGTEQMYDGKKLYVIVPEDEEINISSQDEDDDNSITPSKMLTFYEEGYTYKMDIVQNVQGRKIQFVKLIPIDSRSDLKEVLLGIDKQTKHIYKMIQKQNNGSNVTFTVTSFKTNQPLSETLFIFDESKYDSYYINRLD</sequence>
<dbReference type="CDD" id="cd16325">
    <property type="entry name" value="LolA"/>
    <property type="match status" value="1"/>
</dbReference>
<dbReference type="RefSeq" id="WP_425290155.1">
    <property type="nucleotide sequence ID" value="NZ_FQYP01000001.1"/>
</dbReference>
<evidence type="ECO:0000256" key="1">
    <source>
        <dbReference type="ARBA" id="ARBA00022729"/>
    </source>
</evidence>
<dbReference type="AlphaFoldDB" id="A0A1M6A339"/>
<evidence type="ECO:0000256" key="2">
    <source>
        <dbReference type="SAM" id="SignalP"/>
    </source>
</evidence>
<dbReference type="Proteomes" id="UP000184432">
    <property type="component" value="Unassembled WGS sequence"/>
</dbReference>
<evidence type="ECO:0000313" key="3">
    <source>
        <dbReference type="EMBL" id="SHI30892.1"/>
    </source>
</evidence>
<dbReference type="PANTHER" id="PTHR35869:SF1">
    <property type="entry name" value="OUTER-MEMBRANE LIPOPROTEIN CARRIER PROTEIN"/>
    <property type="match status" value="1"/>
</dbReference>
<keyword evidence="1 2" id="KW-0732">Signal</keyword>
<protein>
    <submittedName>
        <fullName evidence="3">Outer membrane lipoprotein-sorting protein</fullName>
    </submittedName>
</protein>
<dbReference type="InterPro" id="IPR004564">
    <property type="entry name" value="OM_lipoprot_carrier_LolA-like"/>
</dbReference>
<evidence type="ECO:0000313" key="4">
    <source>
        <dbReference type="Proteomes" id="UP000184432"/>
    </source>
</evidence>
<dbReference type="Gene3D" id="2.50.20.10">
    <property type="entry name" value="Lipoprotein localisation LolA/LolB/LppX"/>
    <property type="match status" value="1"/>
</dbReference>
<dbReference type="InterPro" id="IPR029046">
    <property type="entry name" value="LolA/LolB/LppX"/>
</dbReference>